<dbReference type="Pfam" id="PF20256">
    <property type="entry name" value="MoCoBD_2"/>
    <property type="match status" value="2"/>
</dbReference>
<organism evidence="2 3">
    <name type="scientific">Falsiroseomonas oleicola</name>
    <dbReference type="NCBI Taxonomy" id="2801474"/>
    <lineage>
        <taxon>Bacteria</taxon>
        <taxon>Pseudomonadati</taxon>
        <taxon>Pseudomonadota</taxon>
        <taxon>Alphaproteobacteria</taxon>
        <taxon>Acetobacterales</taxon>
        <taxon>Roseomonadaceae</taxon>
        <taxon>Falsiroseomonas</taxon>
    </lineage>
</organism>
<accession>A0ABS6H107</accession>
<feature type="domain" description="Aldehyde oxidase/xanthine dehydrogenase a/b hammerhead" evidence="1">
    <location>
        <begin position="185"/>
        <end position="265"/>
    </location>
</feature>
<reference evidence="2 3" key="1">
    <citation type="submission" date="2021-01" db="EMBL/GenBank/DDBJ databases">
        <title>Roseomonas sp. nov, a bacterium isolated from an oil production mixture in Yumen Oilfield.</title>
        <authorList>
            <person name="Wu D."/>
        </authorList>
    </citation>
    <scope>NUCLEOTIDE SEQUENCE [LARGE SCALE GENOMIC DNA]</scope>
    <source>
        <strain evidence="2 3">ROY-5-3</strain>
    </source>
</reference>
<comment type="caution">
    <text evidence="2">The sequence shown here is derived from an EMBL/GenBank/DDBJ whole genome shotgun (WGS) entry which is preliminary data.</text>
</comment>
<evidence type="ECO:0000313" key="2">
    <source>
        <dbReference type="EMBL" id="MBU8542341.1"/>
    </source>
</evidence>
<proteinExistence type="predicted"/>
<protein>
    <submittedName>
        <fullName evidence="2">Xanthine dehydrogenase family protein molybdopterin-binding subunit</fullName>
    </submittedName>
</protein>
<name>A0ABS6H107_9PROT</name>
<dbReference type="InterPro" id="IPR012368">
    <property type="entry name" value="OxRdtase_Mopterin-bd_su_IorB"/>
</dbReference>
<dbReference type="Pfam" id="PF02738">
    <property type="entry name" value="MoCoBD_1"/>
    <property type="match status" value="1"/>
</dbReference>
<evidence type="ECO:0000259" key="1">
    <source>
        <dbReference type="SMART" id="SM01008"/>
    </source>
</evidence>
<keyword evidence="3" id="KW-1185">Reference proteome</keyword>
<dbReference type="PIRSF" id="PIRSF036389">
    <property type="entry name" value="IOR_B"/>
    <property type="match status" value="1"/>
</dbReference>
<evidence type="ECO:0000313" key="3">
    <source>
        <dbReference type="Proteomes" id="UP000689967"/>
    </source>
</evidence>
<dbReference type="RefSeq" id="WP_216872683.1">
    <property type="nucleotide sequence ID" value="NZ_JAERQM010000001.1"/>
</dbReference>
<dbReference type="InterPro" id="IPR052516">
    <property type="entry name" value="N-heterocyclic_Hydroxylase"/>
</dbReference>
<dbReference type="InterPro" id="IPR008274">
    <property type="entry name" value="AldOxase/xan_DH_MoCoBD1"/>
</dbReference>
<sequence length="712" mass="75536">MNLAFHGPMADGRPKLPGSLHVNRRLDQWLLLLPGGQVVVTPGKVELGQGILTALAQIAAEELDVALPRIRMQAASTPGSPDEAVTSGSLSVQESGMAIRHACAEARGIFVGVIAQRSGVSRDDIVVRDGEFLAPDGRVLGSYWSLAGADLLAVEATPGVTPKPAAERRIAGTSAPRLDLPEKVFGAPRFIQDLRLPGMWHARVVRPVARGARLAALRDGPLPGGATLHRDGSFLAVLAPQEHHAEAAALRVASRAEWHATDTLPEDAAVEAWLEQAPGEHSVVLDRAAETPPATHRVAARLFRPFITHGSIGTCCALAQWDAGMMRIWTHSQGITNLCADLVKAMGLPAEVFHIQHVEGAGCYGHNGADDVALEAALLARAHPGRPVRVLWTRAEELGWGPASPAMLVRVEAEADAEGGLLRWSQQVTSNGHSGRPGRGKLPTLLAASMLAEPFAVPNAINPPLAGGGGAQRNAIPGYRVPAMNIGMTHLSDMPIRSSALRGLGALANVWAIESVMDELAEAAGADPLAYRLRHLDDARARDVLTRAAEMAGWEGRAKREGFGYGLAVARYKGSGAWCAAVAEIEAAERVFCRRLWLASDVGEVINPDGTLNQIEGGAIQATSMCLMEAVRHDARTITSDSWEAYPVLRFSEVPRIQAAIIPRPEAPPLGAGECSMGPVIGAIANAIADALSVRVRHWPFTPENLSKSLEN</sequence>
<dbReference type="Proteomes" id="UP000689967">
    <property type="component" value="Unassembled WGS sequence"/>
</dbReference>
<dbReference type="PANTHER" id="PTHR47495:SF1">
    <property type="entry name" value="BLL3820 PROTEIN"/>
    <property type="match status" value="1"/>
</dbReference>
<dbReference type="InterPro" id="IPR000674">
    <property type="entry name" value="Ald_Oxase/Xan_DH_a/b"/>
</dbReference>
<dbReference type="SMART" id="SM01008">
    <property type="entry name" value="Ald_Xan_dh_C"/>
    <property type="match status" value="1"/>
</dbReference>
<dbReference type="PANTHER" id="PTHR47495">
    <property type="entry name" value="ALDEHYDE DEHYDROGENASE"/>
    <property type="match status" value="1"/>
</dbReference>
<gene>
    <name evidence="2" type="ORF">JJQ90_01410</name>
</gene>
<dbReference type="EMBL" id="JAERQM010000001">
    <property type="protein sequence ID" value="MBU8542341.1"/>
    <property type="molecule type" value="Genomic_DNA"/>
</dbReference>
<dbReference type="InterPro" id="IPR046867">
    <property type="entry name" value="AldOxase/xan_DH_MoCoBD2"/>
</dbReference>